<evidence type="ECO:0000313" key="1">
    <source>
        <dbReference type="EMBL" id="MBC5737573.1"/>
    </source>
</evidence>
<accession>A0A8J6JK96</accession>
<organism evidence="1 2">
    <name type="scientific">Lawsonibacter faecis</name>
    <dbReference type="NCBI Taxonomy" id="2763052"/>
    <lineage>
        <taxon>Bacteria</taxon>
        <taxon>Bacillati</taxon>
        <taxon>Bacillota</taxon>
        <taxon>Clostridia</taxon>
        <taxon>Eubacteriales</taxon>
        <taxon>Oscillospiraceae</taxon>
        <taxon>Lawsonibacter</taxon>
    </lineage>
</organism>
<dbReference type="RefSeq" id="WP_186919381.1">
    <property type="nucleotide sequence ID" value="NZ_JACOPQ010000008.1"/>
</dbReference>
<name>A0A8J6JK96_9FIRM</name>
<keyword evidence="2" id="KW-1185">Reference proteome</keyword>
<comment type="caution">
    <text evidence="1">The sequence shown here is derived from an EMBL/GenBank/DDBJ whole genome shotgun (WGS) entry which is preliminary data.</text>
</comment>
<dbReference type="Proteomes" id="UP000607645">
    <property type="component" value="Unassembled WGS sequence"/>
</dbReference>
<protein>
    <submittedName>
        <fullName evidence="1">Uncharacterized protein</fullName>
    </submittedName>
</protein>
<dbReference type="AlphaFoldDB" id="A0A8J6JK96"/>
<gene>
    <name evidence="1" type="ORF">H8S62_11210</name>
</gene>
<reference evidence="1" key="1">
    <citation type="submission" date="2020-08" db="EMBL/GenBank/DDBJ databases">
        <title>Genome public.</title>
        <authorList>
            <person name="Liu C."/>
            <person name="Sun Q."/>
        </authorList>
    </citation>
    <scope>NUCLEOTIDE SEQUENCE</scope>
    <source>
        <strain evidence="1">NSJ-52</strain>
    </source>
</reference>
<dbReference type="EMBL" id="JACOPQ010000008">
    <property type="protein sequence ID" value="MBC5737573.1"/>
    <property type="molecule type" value="Genomic_DNA"/>
</dbReference>
<sequence>MTDRELLQAMDRMMDAKLQPVCDGLDTVDMRLGAMDERLDTMQTDIRLLKVSVEESQGGTNYVAQWVENLESAFRRHEMTTTK</sequence>
<proteinExistence type="predicted"/>
<evidence type="ECO:0000313" key="2">
    <source>
        <dbReference type="Proteomes" id="UP000607645"/>
    </source>
</evidence>